<proteinExistence type="predicted"/>
<reference evidence="2 3" key="1">
    <citation type="submission" date="2018-01" db="EMBL/GenBank/DDBJ databases">
        <title>Whole genome analyses suggest that Burkholderia sensu lato contains two further novel genera in the rhizoxinica-symbiotica group Mycetohabitans gen. nov., and Trinickia gen. nov.: implications for the evolution of diazotrophy and nodulation in the Burkholderiaceae.</title>
        <authorList>
            <person name="Estrada-de los Santos P."/>
            <person name="Palmer M."/>
            <person name="Chavez-Ramirez B."/>
            <person name="Beukes C."/>
            <person name="Steenkamp E.T."/>
            <person name="Hirsch A.M."/>
            <person name="Manyaka P."/>
            <person name="Maluk M."/>
            <person name="Lafos M."/>
            <person name="Crook M."/>
            <person name="Gross E."/>
            <person name="Simon M.F."/>
            <person name="Bueno dos Reis Junior F."/>
            <person name="Poole P.S."/>
            <person name="Venter S.N."/>
            <person name="James E.K."/>
        </authorList>
    </citation>
    <scope>NUCLEOTIDE SEQUENCE [LARGE SCALE GENOMIC DNA]</scope>
    <source>
        <strain evidence="2 3">GP25-8</strain>
    </source>
</reference>
<gene>
    <name evidence="2" type="ORF">C0Z19_02850</name>
</gene>
<evidence type="ECO:0000313" key="3">
    <source>
        <dbReference type="Proteomes" id="UP000235347"/>
    </source>
</evidence>
<keyword evidence="3" id="KW-1185">Reference proteome</keyword>
<protein>
    <submittedName>
        <fullName evidence="2">Uncharacterized protein</fullName>
    </submittedName>
</protein>
<feature type="compositionally biased region" description="Basic and acidic residues" evidence="1">
    <location>
        <begin position="1"/>
        <end position="11"/>
    </location>
</feature>
<feature type="compositionally biased region" description="Basic and acidic residues" evidence="1">
    <location>
        <begin position="139"/>
        <end position="149"/>
    </location>
</feature>
<dbReference type="AlphaFoldDB" id="A0A2N7WDZ6"/>
<dbReference type="PROSITE" id="PS00903">
    <property type="entry name" value="CYT_DCMP_DEAMINASES_1"/>
    <property type="match status" value="1"/>
</dbReference>
<feature type="compositionally biased region" description="Polar residues" evidence="1">
    <location>
        <begin position="179"/>
        <end position="194"/>
    </location>
</feature>
<evidence type="ECO:0000313" key="2">
    <source>
        <dbReference type="EMBL" id="PMS27638.1"/>
    </source>
</evidence>
<feature type="compositionally biased region" description="Low complexity" evidence="1">
    <location>
        <begin position="163"/>
        <end position="178"/>
    </location>
</feature>
<sequence>MLHTSPEKKTQEGTPKQSSPNNIQRQFNATHQPSTSSGEGPDFRGRAQSETGRRMDQGRNRYPVRELAASNLGNPLLQARSDTDVNNPPVSAAGANATPRQSPHGSRWRLAAVQQEVRNEPARRQGSSNDARGRSFTLPEKDLRNDRNTGQEPTWYMQPGSPPSGRSTPGSQRSGRSTPDGQRSGRSTPGSNGWQGYERFHQELLEELERSTRARWEDHVEQLYVIPAEQEMPAWDNPQHLSLEMILGRRIAKLVLNKPPDGIDVQDWRPKLVEVQVLMIPEKKVMLLSSNSRSKYLKRQLLSVYSSVAALRKRVWGLIKDHPLLKILPLPKGASKKINANKELRQAIGILSGLESEGWDLRIIDNPDGRHAEQHLIEYAQKHYADKIVDPPVGTRPPCYLCAVFMNERGVFRHYQNVEGEGNRVPVGNLYTKNYSGMLERLTKLGYGVDPLPIPDGMTDEARTELVASIAQGVAAIYQHVVSVKSKGDPPRTPPELDLHTPDLNEAIEKAVNEDAQRPGTSMQRW</sequence>
<dbReference type="InterPro" id="IPR016192">
    <property type="entry name" value="APOBEC/CMP_deaminase_Zn-bd"/>
</dbReference>
<feature type="compositionally biased region" description="Basic and acidic residues" evidence="1">
    <location>
        <begin position="41"/>
        <end position="59"/>
    </location>
</feature>
<dbReference type="SUPFAM" id="SSF53927">
    <property type="entry name" value="Cytidine deaminase-like"/>
    <property type="match status" value="1"/>
</dbReference>
<comment type="caution">
    <text evidence="2">The sequence shown here is derived from an EMBL/GenBank/DDBJ whole genome shotgun (WGS) entry which is preliminary data.</text>
</comment>
<evidence type="ECO:0000256" key="1">
    <source>
        <dbReference type="SAM" id="MobiDB-lite"/>
    </source>
</evidence>
<feature type="region of interest" description="Disordered" evidence="1">
    <location>
        <begin position="1"/>
        <end position="196"/>
    </location>
</feature>
<feature type="compositionally biased region" description="Polar residues" evidence="1">
    <location>
        <begin position="12"/>
        <end position="38"/>
    </location>
</feature>
<accession>A0A2N7WDZ6</accession>
<dbReference type="GO" id="GO:0008270">
    <property type="term" value="F:zinc ion binding"/>
    <property type="evidence" value="ECO:0007669"/>
    <property type="project" value="InterPro"/>
</dbReference>
<name>A0A2N7WDZ6_9BURK</name>
<dbReference type="Proteomes" id="UP000235347">
    <property type="component" value="Unassembled WGS sequence"/>
</dbReference>
<organism evidence="2 3">
    <name type="scientific">Trinickia soli</name>
    <dbReference type="NCBI Taxonomy" id="380675"/>
    <lineage>
        <taxon>Bacteria</taxon>
        <taxon>Pseudomonadati</taxon>
        <taxon>Pseudomonadota</taxon>
        <taxon>Betaproteobacteria</taxon>
        <taxon>Burkholderiales</taxon>
        <taxon>Burkholderiaceae</taxon>
        <taxon>Trinickia</taxon>
    </lineage>
</organism>
<dbReference type="GO" id="GO:0016787">
    <property type="term" value="F:hydrolase activity"/>
    <property type="evidence" value="ECO:0007669"/>
    <property type="project" value="InterPro"/>
</dbReference>
<dbReference type="InterPro" id="IPR016193">
    <property type="entry name" value="Cytidine_deaminase-like"/>
</dbReference>
<dbReference type="EMBL" id="PNYB01000002">
    <property type="protein sequence ID" value="PMS27638.1"/>
    <property type="molecule type" value="Genomic_DNA"/>
</dbReference>